<dbReference type="KEGG" id="nta:107830470"/>
<dbReference type="PaxDb" id="4097-A0A1S4DJR2"/>
<keyword evidence="1" id="KW-0732">Signal</keyword>
<reference evidence="2" key="1">
    <citation type="submission" date="2025-08" db="UniProtKB">
        <authorList>
            <consortium name="RefSeq"/>
        </authorList>
    </citation>
    <scope>IDENTIFICATION</scope>
</reference>
<dbReference type="RefSeq" id="XP_016513519.1">
    <property type="nucleotide sequence ID" value="XM_016658033.1"/>
</dbReference>
<accession>A0A1S4DJR2</accession>
<evidence type="ECO:0000313" key="2">
    <source>
        <dbReference type="RefSeq" id="XP_016513519.1"/>
    </source>
</evidence>
<gene>
    <name evidence="2" type="primary">LOC107830470</name>
</gene>
<sequence>MDGRRLATAVCGCSWCWLVVCDVKLCRKWQLRGERRSSDDGELCEVAWFCLSRLELVHPTNRWSSFFRRVSGRDEVVGVFSGELGCSRFWGLLVEEEDRGKVRWRRKREGAGGRSFVLSLL</sequence>
<organism evidence="2">
    <name type="scientific">Nicotiana tabacum</name>
    <name type="common">Common tobacco</name>
    <dbReference type="NCBI Taxonomy" id="4097"/>
    <lineage>
        <taxon>Eukaryota</taxon>
        <taxon>Viridiplantae</taxon>
        <taxon>Streptophyta</taxon>
        <taxon>Embryophyta</taxon>
        <taxon>Tracheophyta</taxon>
        <taxon>Spermatophyta</taxon>
        <taxon>Magnoliopsida</taxon>
        <taxon>eudicotyledons</taxon>
        <taxon>Gunneridae</taxon>
        <taxon>Pentapetalae</taxon>
        <taxon>asterids</taxon>
        <taxon>lamiids</taxon>
        <taxon>Solanales</taxon>
        <taxon>Solanaceae</taxon>
        <taxon>Nicotianoideae</taxon>
        <taxon>Nicotianeae</taxon>
        <taxon>Nicotiana</taxon>
    </lineage>
</organism>
<evidence type="ECO:0000256" key="1">
    <source>
        <dbReference type="SAM" id="SignalP"/>
    </source>
</evidence>
<feature type="signal peptide" evidence="1">
    <location>
        <begin position="1"/>
        <end position="21"/>
    </location>
</feature>
<feature type="chain" id="PRO_5010262986" evidence="1">
    <location>
        <begin position="22"/>
        <end position="121"/>
    </location>
</feature>
<proteinExistence type="predicted"/>
<protein>
    <submittedName>
        <fullName evidence="2">Uncharacterized protein</fullName>
    </submittedName>
</protein>
<name>A0A1S4DJR2_TOBAC</name>
<dbReference type="AlphaFoldDB" id="A0A1S4DJR2"/>